<evidence type="ECO:0000313" key="2">
    <source>
        <dbReference type="EMBL" id="SEF83672.1"/>
    </source>
</evidence>
<dbReference type="Proteomes" id="UP000236745">
    <property type="component" value="Unassembled WGS sequence"/>
</dbReference>
<evidence type="ECO:0000313" key="3">
    <source>
        <dbReference type="Proteomes" id="UP000236745"/>
    </source>
</evidence>
<reference evidence="2 3" key="1">
    <citation type="submission" date="2016-10" db="EMBL/GenBank/DDBJ databases">
        <authorList>
            <person name="de Groot N.N."/>
        </authorList>
    </citation>
    <scope>NUCLEOTIDE SEQUENCE [LARGE SCALE GENOMIC DNA]</scope>
    <source>
        <strain evidence="2 3">DSM 22012</strain>
    </source>
</reference>
<gene>
    <name evidence="2" type="ORF">SAMN05444390_101657</name>
</gene>
<dbReference type="PANTHER" id="PTHR28047:SF5">
    <property type="entry name" value="PROTEIN DCG1"/>
    <property type="match status" value="1"/>
</dbReference>
<protein>
    <submittedName>
        <fullName evidence="2">Allantoin racemase</fullName>
    </submittedName>
</protein>
<sequence>MKDRSTTNAPSLKRILVINPNTNYRISARVQKESEKILGANTRITVMNPDTGPLSIETLEHRNEAVPKTIALAQASLDQNYDACALACFDDIGLHEIRSFAGVPVIGPFEASITAARSVAKRFTIVTTVHSAVPGINELIRHYGVSDICTVRAAGIGVAQAALGGEATQALIEQAITDATELDKAEAIILGSGGLTGSAPMLAKKFGIPVIDAILAAVKIAEGLAGIPSISRKGLVQPSTH</sequence>
<dbReference type="EMBL" id="FNVQ01000001">
    <property type="protein sequence ID" value="SEF83672.1"/>
    <property type="molecule type" value="Genomic_DNA"/>
</dbReference>
<dbReference type="RefSeq" id="WP_104001626.1">
    <property type="nucleotide sequence ID" value="NZ_FNVQ01000001.1"/>
</dbReference>
<organism evidence="2 3">
    <name type="scientific">Marinobacterium lutimaris</name>
    <dbReference type="NCBI Taxonomy" id="568106"/>
    <lineage>
        <taxon>Bacteria</taxon>
        <taxon>Pseudomonadati</taxon>
        <taxon>Pseudomonadota</taxon>
        <taxon>Gammaproteobacteria</taxon>
        <taxon>Oceanospirillales</taxon>
        <taxon>Oceanospirillaceae</taxon>
        <taxon>Marinobacterium</taxon>
    </lineage>
</organism>
<comment type="similarity">
    <text evidence="1">Belongs to the HyuE racemase family.</text>
</comment>
<dbReference type="PANTHER" id="PTHR28047">
    <property type="entry name" value="PROTEIN DCG1"/>
    <property type="match status" value="1"/>
</dbReference>
<dbReference type="InterPro" id="IPR052186">
    <property type="entry name" value="Hydantoin_racemase-like"/>
</dbReference>
<accession>A0A1H5V8F0</accession>
<dbReference type="InterPro" id="IPR015942">
    <property type="entry name" value="Asp/Glu/hydantoin_racemase"/>
</dbReference>
<dbReference type="OrthoDB" id="9791723at2"/>
<name>A0A1H5V8F0_9GAMM</name>
<keyword evidence="3" id="KW-1185">Reference proteome</keyword>
<evidence type="ECO:0000256" key="1">
    <source>
        <dbReference type="ARBA" id="ARBA00038414"/>
    </source>
</evidence>
<dbReference type="Gene3D" id="3.40.50.12500">
    <property type="match status" value="1"/>
</dbReference>
<dbReference type="GO" id="GO:0047661">
    <property type="term" value="F:amino-acid racemase activity"/>
    <property type="evidence" value="ECO:0007669"/>
    <property type="project" value="InterPro"/>
</dbReference>
<dbReference type="AlphaFoldDB" id="A0A1H5V8F0"/>
<proteinExistence type="inferred from homology"/>
<dbReference type="InterPro" id="IPR053714">
    <property type="entry name" value="Iso_Racemase_Enz_sf"/>
</dbReference>
<dbReference type="Pfam" id="PF01177">
    <property type="entry name" value="Asp_Glu_race"/>
    <property type="match status" value="1"/>
</dbReference>